<dbReference type="InterPro" id="IPR038379">
    <property type="entry name" value="SecE_sf"/>
</dbReference>
<dbReference type="GO" id="GO:0008320">
    <property type="term" value="F:protein transmembrane transporter activity"/>
    <property type="evidence" value="ECO:0007669"/>
    <property type="project" value="InterPro"/>
</dbReference>
<dbReference type="AlphaFoldDB" id="A0A830HWP7"/>
<evidence type="ECO:0000256" key="7">
    <source>
        <dbReference type="ARBA" id="ARBA00023010"/>
    </source>
</evidence>
<evidence type="ECO:0000256" key="4">
    <source>
        <dbReference type="ARBA" id="ARBA00022692"/>
    </source>
</evidence>
<gene>
    <name evidence="11" type="ORF">PPROV_000863600</name>
</gene>
<reference evidence="11" key="1">
    <citation type="submission" date="2020-10" db="EMBL/GenBank/DDBJ databases">
        <title>Unveiling of a novel bifunctional photoreceptor, Dualchrome1, isolated from a cosmopolitan green alga.</title>
        <authorList>
            <person name="Suzuki S."/>
            <person name="Kawachi M."/>
        </authorList>
    </citation>
    <scope>NUCLEOTIDE SEQUENCE</scope>
    <source>
        <strain evidence="11">NIES 2893</strain>
    </source>
</reference>
<dbReference type="GO" id="GO:0009306">
    <property type="term" value="P:protein secretion"/>
    <property type="evidence" value="ECO:0007669"/>
    <property type="project" value="InterPro"/>
</dbReference>
<evidence type="ECO:0000256" key="1">
    <source>
        <dbReference type="ARBA" id="ARBA00004370"/>
    </source>
</evidence>
<feature type="region of interest" description="Disordered" evidence="9">
    <location>
        <begin position="1"/>
        <end position="70"/>
    </location>
</feature>
<keyword evidence="3" id="KW-0813">Transport</keyword>
<dbReference type="NCBIfam" id="TIGR00964">
    <property type="entry name" value="secE_bact"/>
    <property type="match status" value="1"/>
</dbReference>
<evidence type="ECO:0000313" key="11">
    <source>
        <dbReference type="EMBL" id="GHP09901.1"/>
    </source>
</evidence>
<comment type="similarity">
    <text evidence="2">Belongs to the SecE/SEC61-gamma family.</text>
</comment>
<dbReference type="GO" id="GO:0016020">
    <property type="term" value="C:membrane"/>
    <property type="evidence" value="ECO:0007669"/>
    <property type="project" value="UniProtKB-SubCell"/>
</dbReference>
<proteinExistence type="inferred from homology"/>
<accession>A0A830HWP7</accession>
<evidence type="ECO:0000313" key="12">
    <source>
        <dbReference type="Proteomes" id="UP000660262"/>
    </source>
</evidence>
<dbReference type="Gene3D" id="1.20.5.1030">
    <property type="entry name" value="Preprotein translocase secy subunit"/>
    <property type="match status" value="1"/>
</dbReference>
<dbReference type="InterPro" id="IPR005807">
    <property type="entry name" value="SecE_bac"/>
</dbReference>
<evidence type="ECO:0000256" key="9">
    <source>
        <dbReference type="SAM" id="MobiDB-lite"/>
    </source>
</evidence>
<keyword evidence="7" id="KW-0811">Translocation</keyword>
<evidence type="ECO:0000256" key="3">
    <source>
        <dbReference type="ARBA" id="ARBA00022448"/>
    </source>
</evidence>
<evidence type="ECO:0000256" key="8">
    <source>
        <dbReference type="ARBA" id="ARBA00023136"/>
    </source>
</evidence>
<evidence type="ECO:0000256" key="10">
    <source>
        <dbReference type="SAM" id="Phobius"/>
    </source>
</evidence>
<dbReference type="Pfam" id="PF00584">
    <property type="entry name" value="SecE"/>
    <property type="match status" value="1"/>
</dbReference>
<dbReference type="Proteomes" id="UP000660262">
    <property type="component" value="Unassembled WGS sequence"/>
</dbReference>
<keyword evidence="5" id="KW-0653">Protein transport</keyword>
<dbReference type="GO" id="GO:0006886">
    <property type="term" value="P:intracellular protein transport"/>
    <property type="evidence" value="ECO:0007669"/>
    <property type="project" value="InterPro"/>
</dbReference>
<feature type="compositionally biased region" description="Low complexity" evidence="9">
    <location>
        <begin position="12"/>
        <end position="40"/>
    </location>
</feature>
<comment type="subcellular location">
    <subcellularLocation>
        <location evidence="1">Membrane</location>
    </subcellularLocation>
</comment>
<keyword evidence="4 10" id="KW-0812">Transmembrane</keyword>
<protein>
    <submittedName>
        <fullName evidence="11">Uncharacterized protein</fullName>
    </submittedName>
</protein>
<dbReference type="GO" id="GO:0006605">
    <property type="term" value="P:protein targeting"/>
    <property type="evidence" value="ECO:0007669"/>
    <property type="project" value="InterPro"/>
</dbReference>
<organism evidence="11 12">
    <name type="scientific">Pycnococcus provasolii</name>
    <dbReference type="NCBI Taxonomy" id="41880"/>
    <lineage>
        <taxon>Eukaryota</taxon>
        <taxon>Viridiplantae</taxon>
        <taxon>Chlorophyta</taxon>
        <taxon>Pseudoscourfieldiophyceae</taxon>
        <taxon>Pseudoscourfieldiales</taxon>
        <taxon>Pycnococcaceae</taxon>
        <taxon>Pycnococcus</taxon>
    </lineage>
</organism>
<evidence type="ECO:0000256" key="2">
    <source>
        <dbReference type="ARBA" id="ARBA00008274"/>
    </source>
</evidence>
<evidence type="ECO:0000256" key="5">
    <source>
        <dbReference type="ARBA" id="ARBA00022927"/>
    </source>
</evidence>
<dbReference type="InterPro" id="IPR001901">
    <property type="entry name" value="Translocase_SecE/Sec61-g"/>
</dbReference>
<feature type="transmembrane region" description="Helical" evidence="10">
    <location>
        <begin position="192"/>
        <end position="216"/>
    </location>
</feature>
<comment type="caution">
    <text evidence="11">The sequence shown here is derived from an EMBL/GenBank/DDBJ whole genome shotgun (WGS) entry which is preliminary data.</text>
</comment>
<sequence length="234" mass="25812">MVGAERQPRGGNTTTTTNNNNNNNQHTQIQQTKTRLSAARNDSDDDFFDTTRSTLGTAQPYRPNDGGRRRQLRNPLAGSSFVQLFTWPFELTVRLLIGNLIIAFPPYRVLVASSVPQFYAPGETRTLVEYLDAMPAEQVDNLVALVANWQCWSRNIGLLGCMLSFASFLRDQPAQLSAVSWPGPRQVASSSLLVIAFAAVFVVFLTTVDLASMRLLKWAVAVRSAKTGIFFPAA</sequence>
<keyword evidence="6 10" id="KW-1133">Transmembrane helix</keyword>
<evidence type="ECO:0000256" key="6">
    <source>
        <dbReference type="ARBA" id="ARBA00022989"/>
    </source>
</evidence>
<name>A0A830HWP7_9CHLO</name>
<keyword evidence="12" id="KW-1185">Reference proteome</keyword>
<keyword evidence="8 10" id="KW-0472">Membrane</keyword>
<dbReference type="EMBL" id="BNJQ01000027">
    <property type="protein sequence ID" value="GHP09901.1"/>
    <property type="molecule type" value="Genomic_DNA"/>
</dbReference>